<keyword evidence="2" id="KW-1185">Reference proteome</keyword>
<proteinExistence type="predicted"/>
<organism evidence="1 2">
    <name type="scientific">Brevibacterium sediminis</name>
    <dbReference type="NCBI Taxonomy" id="1857024"/>
    <lineage>
        <taxon>Bacteria</taxon>
        <taxon>Bacillati</taxon>
        <taxon>Actinomycetota</taxon>
        <taxon>Actinomycetes</taxon>
        <taxon>Micrococcales</taxon>
        <taxon>Brevibacteriaceae</taxon>
        <taxon>Brevibacterium</taxon>
    </lineage>
</organism>
<evidence type="ECO:0000313" key="1">
    <source>
        <dbReference type="EMBL" id="GGC28754.1"/>
    </source>
</evidence>
<comment type="caution">
    <text evidence="1">The sequence shown here is derived from an EMBL/GenBank/DDBJ whole genome shotgun (WGS) entry which is preliminary data.</text>
</comment>
<protein>
    <submittedName>
        <fullName evidence="1">Uncharacterized protein</fullName>
    </submittedName>
</protein>
<dbReference type="RefSeq" id="WP_181270828.1">
    <property type="nucleotide sequence ID" value="NZ_BMJG01000002.1"/>
</dbReference>
<dbReference type="EMBL" id="BMJG01000002">
    <property type="protein sequence ID" value="GGC28754.1"/>
    <property type="molecule type" value="Genomic_DNA"/>
</dbReference>
<reference evidence="2" key="1">
    <citation type="journal article" date="2019" name="Int. J. Syst. Evol. Microbiol.">
        <title>The Global Catalogue of Microorganisms (GCM) 10K type strain sequencing project: providing services to taxonomists for standard genome sequencing and annotation.</title>
        <authorList>
            <consortium name="The Broad Institute Genomics Platform"/>
            <consortium name="The Broad Institute Genome Sequencing Center for Infectious Disease"/>
            <person name="Wu L."/>
            <person name="Ma J."/>
        </authorList>
    </citation>
    <scope>NUCLEOTIDE SEQUENCE [LARGE SCALE GENOMIC DNA]</scope>
    <source>
        <strain evidence="2">CGMCC 1.15472</strain>
    </source>
</reference>
<sequence>MSSWASIVIGDSESSSMTISWRAEELRALHHVLFNRFEDPSLPGLRVTFHIGESRSNIERHFFLTPNRPIHFVYPNGQFPDVSEDLIKLIDNQIDFGQTIHMPLTAGVESDSLARSYLFGDSAND</sequence>
<dbReference type="Proteomes" id="UP000632322">
    <property type="component" value="Unassembled WGS sequence"/>
</dbReference>
<evidence type="ECO:0000313" key="2">
    <source>
        <dbReference type="Proteomes" id="UP000632322"/>
    </source>
</evidence>
<gene>
    <name evidence="1" type="ORF">GCM10010974_09050</name>
</gene>
<accession>A0ABQ1LWC6</accession>
<name>A0ABQ1LWC6_9MICO</name>